<proteinExistence type="predicted"/>
<evidence type="ECO:0000313" key="1">
    <source>
        <dbReference type="EMBL" id="MDO7847454.1"/>
    </source>
</evidence>
<sequence length="118" mass="13500">MEIKERGFGSMLLNGQERGFHIGTYQSKVFCDVRGIKLDQYFEELNKFNFSNSMENNVFVCDLLYSALVAYAKFRKEPVDFDADEVTFWADAAGGDEVAKLFVVMAEMRRDTPKKSDA</sequence>
<evidence type="ECO:0000313" key="2">
    <source>
        <dbReference type="Proteomes" id="UP001167796"/>
    </source>
</evidence>
<organism evidence="1 2">
    <name type="scientific">Hymenobacter mellowenesis</name>
    <dbReference type="NCBI Taxonomy" id="3063995"/>
    <lineage>
        <taxon>Bacteria</taxon>
        <taxon>Pseudomonadati</taxon>
        <taxon>Bacteroidota</taxon>
        <taxon>Cytophagia</taxon>
        <taxon>Cytophagales</taxon>
        <taxon>Hymenobacteraceae</taxon>
        <taxon>Hymenobacter</taxon>
    </lineage>
</organism>
<comment type="caution">
    <text evidence="1">The sequence shown here is derived from an EMBL/GenBank/DDBJ whole genome shotgun (WGS) entry which is preliminary data.</text>
</comment>
<reference evidence="1" key="1">
    <citation type="submission" date="2023-07" db="EMBL/GenBank/DDBJ databases">
        <authorList>
            <person name="Kim M.K."/>
        </authorList>
    </citation>
    <scope>NUCLEOTIDE SEQUENCE</scope>
    <source>
        <strain evidence="1">M29</strain>
    </source>
</reference>
<gene>
    <name evidence="1" type="ORF">Q5H92_13875</name>
</gene>
<dbReference type="EMBL" id="JAUQSX010000006">
    <property type="protein sequence ID" value="MDO7847454.1"/>
    <property type="molecule type" value="Genomic_DNA"/>
</dbReference>
<name>A0ABT9AC79_9BACT</name>
<evidence type="ECO:0008006" key="3">
    <source>
        <dbReference type="Google" id="ProtNLM"/>
    </source>
</evidence>
<keyword evidence="2" id="KW-1185">Reference proteome</keyword>
<dbReference type="RefSeq" id="WP_305012130.1">
    <property type="nucleotide sequence ID" value="NZ_JAUQSX010000006.1"/>
</dbReference>
<dbReference type="Proteomes" id="UP001167796">
    <property type="component" value="Unassembled WGS sequence"/>
</dbReference>
<protein>
    <recommendedName>
        <fullName evidence="3">Phage protein</fullName>
    </recommendedName>
</protein>
<accession>A0ABT9AC79</accession>